<reference evidence="18 19" key="1">
    <citation type="submission" date="2020-07" db="EMBL/GenBank/DDBJ databases">
        <title>Taxonomic revisions and descriptions of new bacterial species based on genomic comparisons in the high-G+C-content subgroup of the family Alcaligenaceae.</title>
        <authorList>
            <person name="Szabo A."/>
            <person name="Felfoldi T."/>
        </authorList>
    </citation>
    <scope>NUCLEOTIDE SEQUENCE [LARGE SCALE GENOMIC DNA]</scope>
    <source>
        <strain evidence="18 19">DSM 25667</strain>
    </source>
</reference>
<dbReference type="Gene3D" id="6.20.50.100">
    <property type="match status" value="1"/>
</dbReference>
<evidence type="ECO:0000256" key="6">
    <source>
        <dbReference type="ARBA" id="ARBA00022692"/>
    </source>
</evidence>
<gene>
    <name evidence="18" type="ORF">H0A62_05020</name>
</gene>
<comment type="subcellular location">
    <subcellularLocation>
        <location evidence="2">Cell outer membrane</location>
    </subcellularLocation>
    <subcellularLocation>
        <location evidence="1">Cell surface</location>
    </subcellularLocation>
</comment>
<evidence type="ECO:0000256" key="4">
    <source>
        <dbReference type="ARBA" id="ARBA00022448"/>
    </source>
</evidence>
<organism evidence="18 19">
    <name type="scientific">Pollutimonas harenae</name>
    <dbReference type="NCBI Taxonomy" id="657015"/>
    <lineage>
        <taxon>Bacteria</taxon>
        <taxon>Pseudomonadati</taxon>
        <taxon>Pseudomonadota</taxon>
        <taxon>Betaproteobacteria</taxon>
        <taxon>Burkholderiales</taxon>
        <taxon>Alcaligenaceae</taxon>
        <taxon>Pollutimonas</taxon>
    </lineage>
</organism>
<dbReference type="GO" id="GO:0015031">
    <property type="term" value="P:protein transport"/>
    <property type="evidence" value="ECO:0007669"/>
    <property type="project" value="UniProtKB-KW"/>
</dbReference>
<dbReference type="InterPro" id="IPR024973">
    <property type="entry name" value="ESPR"/>
</dbReference>
<dbReference type="Gene3D" id="1.20.5.340">
    <property type="match status" value="1"/>
</dbReference>
<dbReference type="SUPFAM" id="SSF54523">
    <property type="entry name" value="Pili subunits"/>
    <property type="match status" value="1"/>
</dbReference>
<feature type="domain" description="Trimeric autotransporter adhesin YadA-like head" evidence="15">
    <location>
        <begin position="253"/>
        <end position="279"/>
    </location>
</feature>
<keyword evidence="10" id="KW-0998">Cell outer membrane</keyword>
<evidence type="ECO:0000256" key="10">
    <source>
        <dbReference type="ARBA" id="ARBA00023237"/>
    </source>
</evidence>
<evidence type="ECO:0000313" key="19">
    <source>
        <dbReference type="Proteomes" id="UP000554144"/>
    </source>
</evidence>
<dbReference type="CDD" id="cd12820">
    <property type="entry name" value="LbR_YadA-like"/>
    <property type="match status" value="1"/>
</dbReference>
<feature type="domain" description="Trimeric autotransporter adhesin YadA-like stalk" evidence="16">
    <location>
        <begin position="1027"/>
        <end position="1070"/>
    </location>
</feature>
<dbReference type="Proteomes" id="UP000554144">
    <property type="component" value="Unassembled WGS sequence"/>
</dbReference>
<dbReference type="Gene3D" id="2.150.10.10">
    <property type="entry name" value="Serralysin-like metalloprotease, C-terminal"/>
    <property type="match status" value="8"/>
</dbReference>
<evidence type="ECO:0000256" key="3">
    <source>
        <dbReference type="ARBA" id="ARBA00005848"/>
    </source>
</evidence>
<dbReference type="RefSeq" id="WP_130037644.1">
    <property type="nucleotide sequence ID" value="NZ_JACCEV010000001.1"/>
</dbReference>
<feature type="domain" description="Trimeric autotransporter adhesin YadA-like head" evidence="15">
    <location>
        <begin position="922"/>
        <end position="943"/>
    </location>
</feature>
<feature type="domain" description="Trimeric autotransporter adhesin YadA-like head" evidence="15">
    <location>
        <begin position="852"/>
        <end position="878"/>
    </location>
</feature>
<feature type="domain" description="Trimeric autotransporter adhesin YadA-like stalk" evidence="16">
    <location>
        <begin position="645"/>
        <end position="683"/>
    </location>
</feature>
<keyword evidence="8" id="KW-0653">Protein transport</keyword>
<feature type="domain" description="Trimeric autotransporter adhesin YadA-like stalk" evidence="16">
    <location>
        <begin position="1776"/>
        <end position="1810"/>
    </location>
</feature>
<feature type="region of interest" description="Disordered" evidence="12">
    <location>
        <begin position="840"/>
        <end position="863"/>
    </location>
</feature>
<feature type="compositionally biased region" description="Polar residues" evidence="12">
    <location>
        <begin position="840"/>
        <end position="856"/>
    </location>
</feature>
<comment type="caution">
    <text evidence="18">The sequence shown here is derived from an EMBL/GenBank/DDBJ whole genome shotgun (WGS) entry which is preliminary data.</text>
</comment>
<dbReference type="InterPro" id="IPR011049">
    <property type="entry name" value="Serralysin-like_metalloprot_C"/>
</dbReference>
<evidence type="ECO:0000256" key="9">
    <source>
        <dbReference type="ARBA" id="ARBA00023136"/>
    </source>
</evidence>
<keyword evidence="7" id="KW-0732">Signal</keyword>
<evidence type="ECO:0000256" key="11">
    <source>
        <dbReference type="SAM" id="Coils"/>
    </source>
</evidence>
<dbReference type="InterPro" id="IPR005594">
    <property type="entry name" value="YadA_C"/>
</dbReference>
<dbReference type="GO" id="GO:0009986">
    <property type="term" value="C:cell surface"/>
    <property type="evidence" value="ECO:0007669"/>
    <property type="project" value="UniProtKB-SubCell"/>
</dbReference>
<dbReference type="Pfam" id="PF05662">
    <property type="entry name" value="YadA_stalk"/>
    <property type="match status" value="4"/>
</dbReference>
<keyword evidence="4" id="KW-0813">Transport</keyword>
<sequence length="1894" mass="185884">MNRIYKTVWNEQTRTFVAVSELTNTRGKRSGSSSVVGGATSSSAKFRGVLAWGAIVLSGAGLVGASIPALADVTVGNEQAVSGNSIEFSIGAGNINFADGGTISGLSVVALTADGTSAATTGQLYTTTQELTDVTARVAINEGAITALNSTVSGHTTDIADHNARISANKSDITTLEQRLYTQGDGVKYFHTNSTLTDSDAAGVDSIAIGAEAVSAGQASVAAGLGASTTETAEDAIALGHGATAGTVGATMADGAGSIAIGRDSQASGNSTLALGDGAKVEDMRISNAAAIGTGARVSGAASDQAMALGHEAHASAARATAVGAAAKAGATDATALGAGASASGAGSIAIGQSIATAGSALAAGTGAYAGTANSIALGVNAGVGTEGNAAGDRTDHIAIGTSAGQTVVGNQSIAIGYKAGSSVTGDDNIALGTNAGGGISGNNNIAIGVGANNGAGSRAQSIAIGANTRAGSDSVAVGDGARAIGSETLALGKDAGAEGNGVAMGAHAWADGNSIALGRNSAARTSDLNGSGYLTGEAAPGSAVSVGNTNSGLQRRIVNVADGAQGYDAVNVRQLRGAQQSVATLIGGSVAVNADGTFSPITVKDAGGNDVQFNTVVDAIGAVTSGTVDILPVDAVRYNTAGGISNVAAGINATDAVNVEQLNEAVAENGVKYFSANTNIAANRINDGATGANAMAVGPAAVADGDSSLAIGNAARTTDGANEAVAIGYDVSARAKYSTVLGNSSHAYDQGGVAIGQLAVSRGQNSIVMGTGAESDPKSSGTVDNAIVIGTSAEATADDGIAIGQSALASAERAVAQGYDAHAMADDAVAIGTRSRASGVSSQASGTDASASGENAQASGTGAQASGYNAIASGTGARGYAADGIALGTGAVSGLASPLAEEAARNRRSIAIGDHALADYENALALGVSANARAESATAVGDAAAATADDALAVGSAARATALNASAFGQGAQAMHQNSVALGSGAITTAPIGTSSTTIDKITYNYAGTAPLATVSVGDVGAERTITNVAAGRVSSTSTDAINGSQLFQTNTAVTALGNNLDTAGQSVAAALGGTSVYDPALHTVIAGLSVQGNTYTNVQDALTYVGQGWDVSTQGGASANVAPGGSVDFSNTDSNVVISRTGTDLAFNLADDLDIGNSITVGDTVINGDSVTTNNLTVEGNTQLGPNFEINSGGAYYTGPITEGNHITNKTYVDGAVDDLADTPLTFAGDSGSDVARQLGQTVNLTGGATDAATLTDGNIGVVANGTDTLAIKLSKDIDLGVDGSVKTGNSVMNTRGLTVSDGANTTTTTALGTTVSGSTGTTTVGAGVVTVAGGSNTITINGTSGDITGLANRDLDAADFGKAGRAATEEQLQLARDETKTLDDRAVKYDLNPDGTTVNYNVVTMAGDTGNATQDSSTGLTTMTGGTQIKNVASAGDYKDVNNAFNAVNAGDLNNAVQDVTSTGLNFSANDGADVHRDLGQTLAIRGGMADTTPAADTSGENVITRTTADGIEIELAKDVVFDSVATGNTVMNSTGLTVNDTAAGTLTSIGSGAIALADNSGNITTIEPTQVVVGGSFPIVIGGKTGVISGLQNQTINYPGFGDGSGRAATEEQLKPVTDFVALNNDGTFSYNGQNHPTLQAALDSMQWNIEVPAPENSGGGSGDTGGPDGTSGSDGPGKSHGDVGGVGSDSPTPISNGNTVGFVAGNNIVISKADRPSGTGADIKVAMAQDISVNSITAVNINAGQVKADRIEINNGGPIIDEKGINMADNRITNVAPGVDEKDAVNVGQLQQTAGNLQNQVNDLRGDLRRQDKRLSGGVAAAMATAALPQAYLPGKTMMSMAGGTWNSESGMAIGFSGISDNGHWVYKLSGNATSRGDYGGAVGVGYQW</sequence>
<feature type="domain" description="Trimeric autotransporter adhesin YadA-like head" evidence="15">
    <location>
        <begin position="472"/>
        <end position="496"/>
    </location>
</feature>
<feature type="domain" description="Trimeric autotransporter adhesin YadA-like head" evidence="15">
    <location>
        <begin position="810"/>
        <end position="836"/>
    </location>
</feature>
<feature type="domain" description="Trimeric autotransporter adhesin YadA-like head" evidence="15">
    <location>
        <begin position="329"/>
        <end position="353"/>
    </location>
</feature>
<dbReference type="InterPro" id="IPR045584">
    <property type="entry name" value="Pilin-like"/>
</dbReference>
<comment type="similarity">
    <text evidence="3">Belongs to the autotransporter-2 (AT-2) (TC 1.B.40) family.</text>
</comment>
<dbReference type="InterPro" id="IPR008640">
    <property type="entry name" value="Adhesin_Head_dom"/>
</dbReference>
<feature type="domain" description="Trimeric autotransporter adhesin YadA-like head" evidence="15">
    <location>
        <begin position="303"/>
        <end position="326"/>
    </location>
</feature>
<evidence type="ECO:0000256" key="2">
    <source>
        <dbReference type="ARBA" id="ARBA00004442"/>
    </source>
</evidence>
<keyword evidence="6 13" id="KW-0812">Transmembrane</keyword>
<keyword evidence="9 13" id="KW-0472">Membrane</keyword>
<dbReference type="InterPro" id="IPR008635">
    <property type="entry name" value="Coiled_stalk_dom"/>
</dbReference>
<protein>
    <submittedName>
        <fullName evidence="18">YadA-like family protein</fullName>
    </submittedName>
</protein>
<evidence type="ECO:0000256" key="5">
    <source>
        <dbReference type="ARBA" id="ARBA00022452"/>
    </source>
</evidence>
<evidence type="ECO:0000256" key="13">
    <source>
        <dbReference type="SAM" id="Phobius"/>
    </source>
</evidence>
<dbReference type="SUPFAM" id="SSF101967">
    <property type="entry name" value="Adhesin YadA, collagen-binding domain"/>
    <property type="match status" value="3"/>
</dbReference>
<feature type="domain" description="Trimeric autotransporter adhesin YadA-like stalk" evidence="16">
    <location>
        <begin position="557"/>
        <end position="596"/>
    </location>
</feature>
<dbReference type="Pfam" id="PF03895">
    <property type="entry name" value="YadA_anchor"/>
    <property type="match status" value="1"/>
</dbReference>
<evidence type="ECO:0000256" key="1">
    <source>
        <dbReference type="ARBA" id="ARBA00004241"/>
    </source>
</evidence>
<evidence type="ECO:0000256" key="12">
    <source>
        <dbReference type="SAM" id="MobiDB-lite"/>
    </source>
</evidence>
<dbReference type="OrthoDB" id="1632057at2"/>
<dbReference type="GO" id="GO:0009279">
    <property type="term" value="C:cell outer membrane"/>
    <property type="evidence" value="ECO:0007669"/>
    <property type="project" value="UniProtKB-SubCell"/>
</dbReference>
<keyword evidence="19" id="KW-1185">Reference proteome</keyword>
<dbReference type="InterPro" id="IPR006626">
    <property type="entry name" value="PbH1"/>
</dbReference>
<feature type="domain" description="Trimeric autotransporter adhesin YadA-like C-terminal membrane anchor" evidence="14">
    <location>
        <begin position="1834"/>
        <end position="1894"/>
    </location>
</feature>
<name>A0A853GYX4_9BURK</name>
<feature type="compositionally biased region" description="Gly residues" evidence="12">
    <location>
        <begin position="1662"/>
        <end position="1680"/>
    </location>
</feature>
<accession>A0A853GYX4</accession>
<dbReference type="EMBL" id="JACCEV010000001">
    <property type="protein sequence ID" value="NYT84960.1"/>
    <property type="molecule type" value="Genomic_DNA"/>
</dbReference>
<dbReference type="Pfam" id="PF05658">
    <property type="entry name" value="YadA_head"/>
    <property type="match status" value="11"/>
</dbReference>
<evidence type="ECO:0000256" key="7">
    <source>
        <dbReference type="ARBA" id="ARBA00022729"/>
    </source>
</evidence>
<dbReference type="SMART" id="SM00710">
    <property type="entry name" value="PbH1"/>
    <property type="match status" value="8"/>
</dbReference>
<dbReference type="Gene3D" id="1.20.5.170">
    <property type="match status" value="1"/>
</dbReference>
<evidence type="ECO:0000259" key="15">
    <source>
        <dbReference type="Pfam" id="PF05658"/>
    </source>
</evidence>
<feature type="transmembrane region" description="Helical" evidence="13">
    <location>
        <begin position="49"/>
        <end position="71"/>
    </location>
</feature>
<feature type="region of interest" description="Disordered" evidence="12">
    <location>
        <begin position="1655"/>
        <end position="1703"/>
    </location>
</feature>
<feature type="domain" description="Trimeric autotransporter adhesin YadA-like head" evidence="15">
    <location>
        <begin position="785"/>
        <end position="808"/>
    </location>
</feature>
<feature type="domain" description="Trimeric autotransporter adhesin YadA-like head" evidence="15">
    <location>
        <begin position="736"/>
        <end position="758"/>
    </location>
</feature>
<evidence type="ECO:0000259" key="17">
    <source>
        <dbReference type="Pfam" id="PF13018"/>
    </source>
</evidence>
<feature type="domain" description="Trimeric autotransporter adhesin YadA-like head" evidence="15">
    <location>
        <begin position="690"/>
        <end position="715"/>
    </location>
</feature>
<evidence type="ECO:0000259" key="16">
    <source>
        <dbReference type="Pfam" id="PF05662"/>
    </source>
</evidence>
<feature type="coiled-coil region" evidence="11">
    <location>
        <begin position="1792"/>
        <end position="1819"/>
    </location>
</feature>
<keyword evidence="5" id="KW-1134">Transmembrane beta strand</keyword>
<keyword evidence="11" id="KW-0175">Coiled coil</keyword>
<feature type="domain" description="ESPR" evidence="17">
    <location>
        <begin position="1"/>
        <end position="44"/>
    </location>
</feature>
<evidence type="ECO:0000256" key="8">
    <source>
        <dbReference type="ARBA" id="ARBA00022927"/>
    </source>
</evidence>
<dbReference type="Gene3D" id="3.30.1300.30">
    <property type="entry name" value="GSPII I/J protein-like"/>
    <property type="match status" value="1"/>
</dbReference>
<proteinExistence type="inferred from homology"/>
<evidence type="ECO:0000259" key="14">
    <source>
        <dbReference type="Pfam" id="PF03895"/>
    </source>
</evidence>
<feature type="domain" description="Trimeric autotransporter adhesin YadA-like head" evidence="15">
    <location>
        <begin position="961"/>
        <end position="987"/>
    </location>
</feature>
<keyword evidence="13" id="KW-1133">Transmembrane helix</keyword>
<evidence type="ECO:0000313" key="18">
    <source>
        <dbReference type="EMBL" id="NYT84960.1"/>
    </source>
</evidence>
<dbReference type="Pfam" id="PF13018">
    <property type="entry name" value="ESPR"/>
    <property type="match status" value="1"/>
</dbReference>